<accession>A0A6A2X3W6</accession>
<dbReference type="InterPro" id="IPR046960">
    <property type="entry name" value="PPR_At4g14850-like_plant"/>
</dbReference>
<comment type="caution">
    <text evidence="3">The sequence shown here is derived from an EMBL/GenBank/DDBJ whole genome shotgun (WGS) entry which is preliminary data.</text>
</comment>
<dbReference type="PROSITE" id="PS51375">
    <property type="entry name" value="PPR"/>
    <property type="match status" value="1"/>
</dbReference>
<dbReference type="Proteomes" id="UP000436088">
    <property type="component" value="Unassembled WGS sequence"/>
</dbReference>
<dbReference type="PANTHER" id="PTHR47926">
    <property type="entry name" value="PENTATRICOPEPTIDE REPEAT-CONTAINING PROTEIN"/>
    <property type="match status" value="1"/>
</dbReference>
<dbReference type="Pfam" id="PF13812">
    <property type="entry name" value="PPR_3"/>
    <property type="match status" value="1"/>
</dbReference>
<dbReference type="NCBIfam" id="TIGR00756">
    <property type="entry name" value="PPR"/>
    <property type="match status" value="1"/>
</dbReference>
<organism evidence="3 4">
    <name type="scientific">Hibiscus syriacus</name>
    <name type="common">Rose of Sharon</name>
    <dbReference type="NCBI Taxonomy" id="106335"/>
    <lineage>
        <taxon>Eukaryota</taxon>
        <taxon>Viridiplantae</taxon>
        <taxon>Streptophyta</taxon>
        <taxon>Embryophyta</taxon>
        <taxon>Tracheophyta</taxon>
        <taxon>Spermatophyta</taxon>
        <taxon>Magnoliopsida</taxon>
        <taxon>eudicotyledons</taxon>
        <taxon>Gunneridae</taxon>
        <taxon>Pentapetalae</taxon>
        <taxon>rosids</taxon>
        <taxon>malvids</taxon>
        <taxon>Malvales</taxon>
        <taxon>Malvaceae</taxon>
        <taxon>Malvoideae</taxon>
        <taxon>Hibiscus</taxon>
    </lineage>
</organism>
<sequence>MIGGLAMHGYGIEAIERFREMQWDGIKPDRITFIAILSACSHSGLVEEGKEILHSMRKDFGIEPNIKHYGCFVDILCRAGLLSEAYEAITNMPMEPNAVLWGTLLNACAAAANVELAEAAMQRLMVLEPFNDGNYVLMSNIYAAKEWWNDVARIRKILKHRPILRNPGHSLIQVDNVVHEFLVGDGRHPCSEQIYSMLEKVALTIKEWSF</sequence>
<dbReference type="InterPro" id="IPR046848">
    <property type="entry name" value="E_motif"/>
</dbReference>
<evidence type="ECO:0000256" key="1">
    <source>
        <dbReference type="ARBA" id="ARBA00022737"/>
    </source>
</evidence>
<dbReference type="GO" id="GO:0005840">
    <property type="term" value="C:ribosome"/>
    <property type="evidence" value="ECO:0007669"/>
    <property type="project" value="UniProtKB-KW"/>
</dbReference>
<dbReference type="InterPro" id="IPR011990">
    <property type="entry name" value="TPR-like_helical_dom_sf"/>
</dbReference>
<dbReference type="Gene3D" id="1.25.40.10">
    <property type="entry name" value="Tetratricopeptide repeat domain"/>
    <property type="match status" value="1"/>
</dbReference>
<name>A0A6A2X3W6_HIBSY</name>
<reference evidence="3" key="1">
    <citation type="submission" date="2019-09" db="EMBL/GenBank/DDBJ databases">
        <title>Draft genome information of white flower Hibiscus syriacus.</title>
        <authorList>
            <person name="Kim Y.-M."/>
        </authorList>
    </citation>
    <scope>NUCLEOTIDE SEQUENCE [LARGE SCALE GENOMIC DNA]</scope>
    <source>
        <strain evidence="3">YM2019G1</strain>
    </source>
</reference>
<dbReference type="InterPro" id="IPR002885">
    <property type="entry name" value="PPR_rpt"/>
</dbReference>
<evidence type="ECO:0000313" key="4">
    <source>
        <dbReference type="Proteomes" id="UP000436088"/>
    </source>
</evidence>
<dbReference type="EMBL" id="VEPZ02001719">
    <property type="protein sequence ID" value="KAE8661715.1"/>
    <property type="molecule type" value="Genomic_DNA"/>
</dbReference>
<protein>
    <submittedName>
        <fullName evidence="3">60S ribosomal protein L7a-like</fullName>
    </submittedName>
</protein>
<keyword evidence="1" id="KW-0677">Repeat</keyword>
<dbReference type="AlphaFoldDB" id="A0A6A2X3W6"/>
<dbReference type="FunFam" id="1.25.40.10:FF:000184">
    <property type="entry name" value="Pentatricopeptide repeat-containing protein, chloroplastic"/>
    <property type="match status" value="1"/>
</dbReference>
<feature type="repeat" description="PPR" evidence="2">
    <location>
        <begin position="29"/>
        <end position="64"/>
    </location>
</feature>
<dbReference type="Pfam" id="PF20431">
    <property type="entry name" value="E_motif"/>
    <property type="match status" value="1"/>
</dbReference>
<dbReference type="GO" id="GO:0003723">
    <property type="term" value="F:RNA binding"/>
    <property type="evidence" value="ECO:0007669"/>
    <property type="project" value="InterPro"/>
</dbReference>
<evidence type="ECO:0000256" key="2">
    <source>
        <dbReference type="PROSITE-ProRule" id="PRU00708"/>
    </source>
</evidence>
<gene>
    <name evidence="3" type="ORF">F3Y22_tig00113724pilonHSYRG00049</name>
</gene>
<dbReference type="GO" id="GO:0009451">
    <property type="term" value="P:RNA modification"/>
    <property type="evidence" value="ECO:0007669"/>
    <property type="project" value="InterPro"/>
</dbReference>
<proteinExistence type="predicted"/>
<evidence type="ECO:0000313" key="3">
    <source>
        <dbReference type="EMBL" id="KAE8661715.1"/>
    </source>
</evidence>
<keyword evidence="4" id="KW-1185">Reference proteome</keyword>